<protein>
    <submittedName>
        <fullName evidence="1">Uncharacterized protein</fullName>
    </submittedName>
</protein>
<proteinExistence type="predicted"/>
<dbReference type="EMBL" id="LN614828">
    <property type="protein sequence ID" value="CEG59286.1"/>
    <property type="molecule type" value="Genomic_DNA"/>
</dbReference>
<keyword evidence="2" id="KW-1185">Reference proteome</keyword>
<dbReference type="Proteomes" id="UP000032430">
    <property type="component" value="Plasmid II"/>
</dbReference>
<evidence type="ECO:0000313" key="2">
    <source>
        <dbReference type="Proteomes" id="UP000032430"/>
    </source>
</evidence>
<keyword evidence="1" id="KW-0614">Plasmid</keyword>
<dbReference type="AlphaFoldDB" id="A0A098GCU3"/>
<dbReference type="HOGENOM" id="CLU_1085008_0_0_6"/>
<name>A0A098GCU3_9GAMM</name>
<gene>
    <name evidence="1" type="ORF">LFA_pA0188</name>
</gene>
<dbReference type="RefSeq" id="WP_045097867.1">
    <property type="nucleotide sequence ID" value="NZ_LN614828.1"/>
</dbReference>
<dbReference type="KEGG" id="lfa:LFA_pA0188"/>
<dbReference type="OrthoDB" id="9829051at2"/>
<accession>A0A098GCU3</accession>
<sequence length="256" mass="28803">MMNKPSFKLYALTLISLVLFSTGVYSKNKFTELNELIDISAKIELVKIMLTSNIYPNDSSCALAKKIKDGEQVLLKNYDTKPISHDLMIDLIHLSKEIHEKCVVMSSFNKRILPIIRNGNLSASFEQDYELINVPQFLKVNLVNLQNEQLSQLKQCSIKGSIFIVGHTVVNAVANELQCKINGINVSFRLMSSLSVKNTLSCVKSIEYLPEFIQPCKKLILSKNKKVSLMLASNFDDVTLSHDEISKKIAQEAFGK</sequence>
<geneLocation type="plasmid" evidence="2">
    <name>LLAP10_pA</name>
</geneLocation>
<organism evidence="1 2">
    <name type="scientific">Legionella fallonii LLAP-10</name>
    <dbReference type="NCBI Taxonomy" id="1212491"/>
    <lineage>
        <taxon>Bacteria</taxon>
        <taxon>Pseudomonadati</taxon>
        <taxon>Pseudomonadota</taxon>
        <taxon>Gammaproteobacteria</taxon>
        <taxon>Legionellales</taxon>
        <taxon>Legionellaceae</taxon>
        <taxon>Legionella</taxon>
    </lineage>
</organism>
<evidence type="ECO:0000313" key="1">
    <source>
        <dbReference type="EMBL" id="CEG59286.1"/>
    </source>
</evidence>
<reference evidence="2" key="1">
    <citation type="submission" date="2014-09" db="EMBL/GenBank/DDBJ databases">
        <authorList>
            <person name="Gomez-Valero L."/>
        </authorList>
    </citation>
    <scope>NUCLEOTIDE SEQUENCE [LARGE SCALE GENOMIC DNA]</scope>
    <source>
        <strain evidence="2">ATCC700992</strain>
        <plasmid evidence="2">LLAP10_pA</plasmid>
    </source>
</reference>